<dbReference type="Proteomes" id="UP000006882">
    <property type="component" value="Chromosome G3"/>
</dbReference>
<organism evidence="1 2">
    <name type="scientific">Prunus persica</name>
    <name type="common">Peach</name>
    <name type="synonym">Amygdalus persica</name>
    <dbReference type="NCBI Taxonomy" id="3760"/>
    <lineage>
        <taxon>Eukaryota</taxon>
        <taxon>Viridiplantae</taxon>
        <taxon>Streptophyta</taxon>
        <taxon>Embryophyta</taxon>
        <taxon>Tracheophyta</taxon>
        <taxon>Spermatophyta</taxon>
        <taxon>Magnoliopsida</taxon>
        <taxon>eudicotyledons</taxon>
        <taxon>Gunneridae</taxon>
        <taxon>Pentapetalae</taxon>
        <taxon>rosids</taxon>
        <taxon>fabids</taxon>
        <taxon>Rosales</taxon>
        <taxon>Rosaceae</taxon>
        <taxon>Amygdaloideae</taxon>
        <taxon>Amygdaleae</taxon>
        <taxon>Prunus</taxon>
    </lineage>
</organism>
<dbReference type="AlphaFoldDB" id="A0A251PTV1"/>
<keyword evidence="2" id="KW-1185">Reference proteome</keyword>
<accession>A0A251PTV1</accession>
<dbReference type="EMBL" id="CM007653">
    <property type="protein sequence ID" value="ONI14922.1"/>
    <property type="molecule type" value="Genomic_DNA"/>
</dbReference>
<gene>
    <name evidence="1" type="ORF">PRUPE_3G016100</name>
</gene>
<protein>
    <submittedName>
        <fullName evidence="1">Uncharacterized protein</fullName>
    </submittedName>
</protein>
<evidence type="ECO:0000313" key="1">
    <source>
        <dbReference type="EMBL" id="ONI14922.1"/>
    </source>
</evidence>
<sequence>MLRPDLWFFEKACKTPSAIFISCNIGNMKVKLKNIYIYTSNELPYLFYWAFRSPEVSLFWTITLTYMHWR</sequence>
<name>A0A251PTV1_PRUPE</name>
<evidence type="ECO:0000313" key="2">
    <source>
        <dbReference type="Proteomes" id="UP000006882"/>
    </source>
</evidence>
<proteinExistence type="predicted"/>
<dbReference type="Gramene" id="ONI14922">
    <property type="protein sequence ID" value="ONI14922"/>
    <property type="gene ID" value="PRUPE_3G016100"/>
</dbReference>
<reference evidence="1 2" key="1">
    <citation type="journal article" date="2013" name="Nat. Genet.">
        <title>The high-quality draft genome of peach (Prunus persica) identifies unique patterns of genetic diversity, domestication and genome evolution.</title>
        <authorList>
            <consortium name="International Peach Genome Initiative"/>
            <person name="Verde I."/>
            <person name="Abbott A.G."/>
            <person name="Scalabrin S."/>
            <person name="Jung S."/>
            <person name="Shu S."/>
            <person name="Marroni F."/>
            <person name="Zhebentyayeva T."/>
            <person name="Dettori M.T."/>
            <person name="Grimwood J."/>
            <person name="Cattonaro F."/>
            <person name="Zuccolo A."/>
            <person name="Rossini L."/>
            <person name="Jenkins J."/>
            <person name="Vendramin E."/>
            <person name="Meisel L.A."/>
            <person name="Decroocq V."/>
            <person name="Sosinski B."/>
            <person name="Prochnik S."/>
            <person name="Mitros T."/>
            <person name="Policriti A."/>
            <person name="Cipriani G."/>
            <person name="Dondini L."/>
            <person name="Ficklin S."/>
            <person name="Goodstein D.M."/>
            <person name="Xuan P."/>
            <person name="Del Fabbro C."/>
            <person name="Aramini V."/>
            <person name="Copetti D."/>
            <person name="Gonzalez S."/>
            <person name="Horner D.S."/>
            <person name="Falchi R."/>
            <person name="Lucas S."/>
            <person name="Mica E."/>
            <person name="Maldonado J."/>
            <person name="Lazzari B."/>
            <person name="Bielenberg D."/>
            <person name="Pirona R."/>
            <person name="Miculan M."/>
            <person name="Barakat A."/>
            <person name="Testolin R."/>
            <person name="Stella A."/>
            <person name="Tartarini S."/>
            <person name="Tonutti P."/>
            <person name="Arus P."/>
            <person name="Orellana A."/>
            <person name="Wells C."/>
            <person name="Main D."/>
            <person name="Vizzotto G."/>
            <person name="Silva H."/>
            <person name="Salamini F."/>
            <person name="Schmutz J."/>
            <person name="Morgante M."/>
            <person name="Rokhsar D.S."/>
        </authorList>
    </citation>
    <scope>NUCLEOTIDE SEQUENCE [LARGE SCALE GENOMIC DNA]</scope>
    <source>
        <strain evidence="2">cv. Nemared</strain>
    </source>
</reference>